<evidence type="ECO:0000259" key="7">
    <source>
        <dbReference type="Pfam" id="PF00828"/>
    </source>
</evidence>
<dbReference type="AlphaFoldDB" id="A0A2M8EQH1"/>
<evidence type="ECO:0000256" key="6">
    <source>
        <dbReference type="SAM" id="MobiDB-lite"/>
    </source>
</evidence>
<protein>
    <recommendedName>
        <fullName evidence="4">Large ribosomal subunit protein uL15</fullName>
    </recommendedName>
</protein>
<feature type="domain" description="Large ribosomal subunit protein uL15/eL18" evidence="7">
    <location>
        <begin position="74"/>
        <end position="142"/>
    </location>
</feature>
<dbReference type="GO" id="GO:0019843">
    <property type="term" value="F:rRNA binding"/>
    <property type="evidence" value="ECO:0007669"/>
    <property type="project" value="UniProtKB-UniRule"/>
</dbReference>
<feature type="region of interest" description="Disordered" evidence="6">
    <location>
        <begin position="1"/>
        <end position="48"/>
    </location>
</feature>
<keyword evidence="4" id="KW-0699">rRNA-binding</keyword>
<dbReference type="Pfam" id="PF00828">
    <property type="entry name" value="Ribosomal_L27A"/>
    <property type="match status" value="1"/>
</dbReference>
<dbReference type="PANTHER" id="PTHR12934">
    <property type="entry name" value="50S RIBOSOMAL PROTEIN L15"/>
    <property type="match status" value="1"/>
</dbReference>
<proteinExistence type="inferred from homology"/>
<dbReference type="InterPro" id="IPR005749">
    <property type="entry name" value="Ribosomal_uL15_bac-type"/>
</dbReference>
<keyword evidence="3 4" id="KW-0687">Ribonucleoprotein</keyword>
<dbReference type="InterPro" id="IPR021131">
    <property type="entry name" value="Ribosomal_uL15/eL18"/>
</dbReference>
<dbReference type="GO" id="GO:0006412">
    <property type="term" value="P:translation"/>
    <property type="evidence" value="ECO:0007669"/>
    <property type="project" value="UniProtKB-UniRule"/>
</dbReference>
<keyword evidence="4" id="KW-0694">RNA-binding</keyword>
<dbReference type="Proteomes" id="UP000230251">
    <property type="component" value="Unassembled WGS sequence"/>
</dbReference>
<dbReference type="InterPro" id="IPR030878">
    <property type="entry name" value="Ribosomal_uL15"/>
</dbReference>
<dbReference type="InterPro" id="IPR001196">
    <property type="entry name" value="Ribosomal_uL15_CS"/>
</dbReference>
<reference evidence="9" key="1">
    <citation type="submission" date="2017-09" db="EMBL/GenBank/DDBJ databases">
        <title>Depth-based differentiation of microbial function through sediment-hosted aquifers and enrichment of novel symbionts in the deep terrestrial subsurface.</title>
        <authorList>
            <person name="Probst A.J."/>
            <person name="Ladd B."/>
            <person name="Jarett J.K."/>
            <person name="Geller-Mcgrath D.E."/>
            <person name="Sieber C.M.K."/>
            <person name="Emerson J.B."/>
            <person name="Anantharaman K."/>
            <person name="Thomas B.C."/>
            <person name="Malmstrom R."/>
            <person name="Stieglmeier M."/>
            <person name="Klingl A."/>
            <person name="Woyke T."/>
            <person name="Ryan C.M."/>
            <person name="Banfield J.F."/>
        </authorList>
    </citation>
    <scope>NUCLEOTIDE SEQUENCE [LARGE SCALE GENOMIC DNA]</scope>
</reference>
<dbReference type="PROSITE" id="PS00475">
    <property type="entry name" value="RIBOSOMAL_L15"/>
    <property type="match status" value="1"/>
</dbReference>
<gene>
    <name evidence="4 8" type="primary">rplO</name>
    <name evidence="8" type="ORF">CO057_00410</name>
</gene>
<name>A0A2M8EQH1_9BACT</name>
<sequence>MSLHNLKKSKGLKKSAKRLGRGYGSTTGTTAGRGQKGQKARSGTSGFKRMALKRTLLATPKLRGFKSLNPEIETVNIKDLALVFGKDEVVTPKSLKKKELISNPLNGAKILGQGDIDHAIVVQGCTASKSAIEKITKAGGSFKA</sequence>
<dbReference type="HAMAP" id="MF_01341">
    <property type="entry name" value="Ribosomal_uL15"/>
    <property type="match status" value="1"/>
</dbReference>
<evidence type="ECO:0000256" key="3">
    <source>
        <dbReference type="ARBA" id="ARBA00023274"/>
    </source>
</evidence>
<accession>A0A2M8EQH1</accession>
<feature type="compositionally biased region" description="Basic residues" evidence="6">
    <location>
        <begin position="1"/>
        <end position="20"/>
    </location>
</feature>
<dbReference type="GO" id="GO:0003735">
    <property type="term" value="F:structural constituent of ribosome"/>
    <property type="evidence" value="ECO:0007669"/>
    <property type="project" value="InterPro"/>
</dbReference>
<evidence type="ECO:0000256" key="2">
    <source>
        <dbReference type="ARBA" id="ARBA00022980"/>
    </source>
</evidence>
<evidence type="ECO:0000256" key="4">
    <source>
        <dbReference type="HAMAP-Rule" id="MF_01341"/>
    </source>
</evidence>
<evidence type="ECO:0000313" key="9">
    <source>
        <dbReference type="Proteomes" id="UP000230251"/>
    </source>
</evidence>
<dbReference type="EMBL" id="PFSI01000009">
    <property type="protein sequence ID" value="PJC24927.1"/>
    <property type="molecule type" value="Genomic_DNA"/>
</dbReference>
<comment type="function">
    <text evidence="4">Binds to the 23S rRNA.</text>
</comment>
<comment type="similarity">
    <text evidence="1 4 5">Belongs to the universal ribosomal protein uL15 family.</text>
</comment>
<comment type="caution">
    <text evidence="8">The sequence shown here is derived from an EMBL/GenBank/DDBJ whole genome shotgun (WGS) entry which is preliminary data.</text>
</comment>
<dbReference type="Gene3D" id="3.100.10.10">
    <property type="match status" value="1"/>
</dbReference>
<evidence type="ECO:0000313" key="8">
    <source>
        <dbReference type="EMBL" id="PJC24927.1"/>
    </source>
</evidence>
<organism evidence="8 9">
    <name type="scientific">Candidatus Uhrbacteria bacterium CG_4_9_14_0_2_um_filter_41_50</name>
    <dbReference type="NCBI Taxonomy" id="1975031"/>
    <lineage>
        <taxon>Bacteria</taxon>
        <taxon>Candidatus Uhriibacteriota</taxon>
    </lineage>
</organism>
<dbReference type="NCBIfam" id="TIGR01071">
    <property type="entry name" value="rplO_bact"/>
    <property type="match status" value="1"/>
</dbReference>
<dbReference type="SUPFAM" id="SSF52080">
    <property type="entry name" value="Ribosomal proteins L15p and L18e"/>
    <property type="match status" value="1"/>
</dbReference>
<evidence type="ECO:0000256" key="1">
    <source>
        <dbReference type="ARBA" id="ARBA00007320"/>
    </source>
</evidence>
<dbReference type="GO" id="GO:0015934">
    <property type="term" value="C:large ribosomal subunit"/>
    <property type="evidence" value="ECO:0007669"/>
    <property type="project" value="InterPro"/>
</dbReference>
<dbReference type="InterPro" id="IPR036227">
    <property type="entry name" value="Ribosomal_uL15/eL18_sf"/>
</dbReference>
<keyword evidence="2 4" id="KW-0689">Ribosomal protein</keyword>
<evidence type="ECO:0000256" key="5">
    <source>
        <dbReference type="RuleBase" id="RU003888"/>
    </source>
</evidence>
<dbReference type="PANTHER" id="PTHR12934:SF11">
    <property type="entry name" value="LARGE RIBOSOMAL SUBUNIT PROTEIN UL15M"/>
    <property type="match status" value="1"/>
</dbReference>
<comment type="subunit">
    <text evidence="4">Part of the 50S ribosomal subunit.</text>
</comment>